<comment type="subcellular location">
    <subcellularLocation>
        <location evidence="1 10">Cytoplasm</location>
    </subcellularLocation>
</comment>
<comment type="caution">
    <text evidence="12">The sequence shown here is derived from an EMBL/GenBank/DDBJ whole genome shotgun (WGS) entry which is preliminary data.</text>
</comment>
<evidence type="ECO:0000256" key="9">
    <source>
        <dbReference type="ARBA" id="ARBA00047944"/>
    </source>
</evidence>
<proteinExistence type="inferred from homology"/>
<keyword evidence="5 10" id="KW-0489">Methyltransferase</keyword>
<dbReference type="GO" id="GO:0070475">
    <property type="term" value="P:rRNA base methylation"/>
    <property type="evidence" value="ECO:0007669"/>
    <property type="project" value="TreeGrafter"/>
</dbReference>
<evidence type="ECO:0000313" key="12">
    <source>
        <dbReference type="EMBL" id="RDE22814.1"/>
    </source>
</evidence>
<dbReference type="InterPro" id="IPR029028">
    <property type="entry name" value="Alpha/beta_knot_MTases"/>
</dbReference>
<name>A0A369WQC1_9GAMM</name>
<comment type="similarity">
    <text evidence="2 10">Belongs to the RNA methyltransferase RsmE family.</text>
</comment>
<dbReference type="AlphaFoldDB" id="A0A369WQC1"/>
<keyword evidence="4 10" id="KW-0698">rRNA processing</keyword>
<dbReference type="GO" id="GO:0070042">
    <property type="term" value="F:rRNA (uridine-N3-)-methyltransferase activity"/>
    <property type="evidence" value="ECO:0007669"/>
    <property type="project" value="TreeGrafter"/>
</dbReference>
<evidence type="ECO:0000256" key="7">
    <source>
        <dbReference type="ARBA" id="ARBA00022691"/>
    </source>
</evidence>
<dbReference type="NCBIfam" id="NF008700">
    <property type="entry name" value="PRK11713.5-4"/>
    <property type="match status" value="1"/>
</dbReference>
<evidence type="ECO:0000256" key="8">
    <source>
        <dbReference type="ARBA" id="ARBA00025699"/>
    </source>
</evidence>
<comment type="catalytic activity">
    <reaction evidence="9 10">
        <text>uridine(1498) in 16S rRNA + S-adenosyl-L-methionine = N(3)-methyluridine(1498) in 16S rRNA + S-adenosyl-L-homocysteine + H(+)</text>
        <dbReference type="Rhea" id="RHEA:42920"/>
        <dbReference type="Rhea" id="RHEA-COMP:10283"/>
        <dbReference type="Rhea" id="RHEA-COMP:10284"/>
        <dbReference type="ChEBI" id="CHEBI:15378"/>
        <dbReference type="ChEBI" id="CHEBI:57856"/>
        <dbReference type="ChEBI" id="CHEBI:59789"/>
        <dbReference type="ChEBI" id="CHEBI:65315"/>
        <dbReference type="ChEBI" id="CHEBI:74502"/>
        <dbReference type="EC" id="2.1.1.193"/>
    </reaction>
</comment>
<dbReference type="SUPFAM" id="SSF75217">
    <property type="entry name" value="alpha/beta knot"/>
    <property type="match status" value="1"/>
</dbReference>
<dbReference type="PIRSF" id="PIRSF015601">
    <property type="entry name" value="MTase_slr0722"/>
    <property type="match status" value="1"/>
</dbReference>
<evidence type="ECO:0000259" key="11">
    <source>
        <dbReference type="Pfam" id="PF04452"/>
    </source>
</evidence>
<dbReference type="Proteomes" id="UP000253769">
    <property type="component" value="Unassembled WGS sequence"/>
</dbReference>
<keyword evidence="3 10" id="KW-0963">Cytoplasm</keyword>
<evidence type="ECO:0000256" key="6">
    <source>
        <dbReference type="ARBA" id="ARBA00022679"/>
    </source>
</evidence>
<dbReference type="PANTHER" id="PTHR30027">
    <property type="entry name" value="RIBOSOMAL RNA SMALL SUBUNIT METHYLTRANSFERASE E"/>
    <property type="match status" value="1"/>
</dbReference>
<evidence type="ECO:0000256" key="3">
    <source>
        <dbReference type="ARBA" id="ARBA00022490"/>
    </source>
</evidence>
<organism evidence="12 13">
    <name type="scientific">Motiliproteus coralliicola</name>
    <dbReference type="NCBI Taxonomy" id="2283196"/>
    <lineage>
        <taxon>Bacteria</taxon>
        <taxon>Pseudomonadati</taxon>
        <taxon>Pseudomonadota</taxon>
        <taxon>Gammaproteobacteria</taxon>
        <taxon>Oceanospirillales</taxon>
        <taxon>Oceanospirillaceae</taxon>
        <taxon>Motiliproteus</taxon>
    </lineage>
</organism>
<dbReference type="EC" id="2.1.1.193" evidence="10"/>
<comment type="function">
    <text evidence="8 10">Specifically methylates the N3 position of the uracil ring of uridine 1498 (m3U1498) in 16S rRNA. Acts on the fully assembled 30S ribosomal subunit.</text>
</comment>
<keyword evidence="13" id="KW-1185">Reference proteome</keyword>
<dbReference type="GO" id="GO:0005737">
    <property type="term" value="C:cytoplasm"/>
    <property type="evidence" value="ECO:0007669"/>
    <property type="project" value="UniProtKB-SubCell"/>
</dbReference>
<dbReference type="Pfam" id="PF04452">
    <property type="entry name" value="Methyltrans_RNA"/>
    <property type="match status" value="1"/>
</dbReference>
<reference evidence="12 13" key="1">
    <citation type="submission" date="2018-07" db="EMBL/GenBank/DDBJ databases">
        <title>Motiliproteus coralliicola sp. nov., a bacterium isolated from Coral.</title>
        <authorList>
            <person name="Wang G."/>
        </authorList>
    </citation>
    <scope>NUCLEOTIDE SEQUENCE [LARGE SCALE GENOMIC DNA]</scope>
    <source>
        <strain evidence="12 13">C34</strain>
    </source>
</reference>
<sequence length="235" mass="26281">MNLLLLQPEDFLDSARARINDRRLQHVLSVHRAQVGDSLKVGLIDGLIGQGRIIQLSSSQLELDVQLDQSPPPQLPLTLLLALPRPKMLKRIFQSCATLGVQELILINSYRVEKSYWQTPFLTEEKIREHLILGLEQGMATQLPKVQLRKRFKPFVEDELPSICQGKTNLVAHPYHAQPCPRGLTQPTVLAIGPEGGFIPYEIDKLADSGFQAIDLGQRILRVEAAIVAACARLF</sequence>
<keyword evidence="6 10" id="KW-0808">Transferase</keyword>
<dbReference type="RefSeq" id="WP_114695447.1">
    <property type="nucleotide sequence ID" value="NZ_QQOH01000002.1"/>
</dbReference>
<gene>
    <name evidence="12" type="ORF">DV711_09585</name>
</gene>
<dbReference type="CDD" id="cd18084">
    <property type="entry name" value="RsmE-like"/>
    <property type="match status" value="1"/>
</dbReference>
<evidence type="ECO:0000256" key="1">
    <source>
        <dbReference type="ARBA" id="ARBA00004496"/>
    </source>
</evidence>
<dbReference type="EMBL" id="QQOH01000002">
    <property type="protein sequence ID" value="RDE22814.1"/>
    <property type="molecule type" value="Genomic_DNA"/>
</dbReference>
<protein>
    <recommendedName>
        <fullName evidence="10">Ribosomal RNA small subunit methyltransferase E</fullName>
        <ecNumber evidence="10">2.1.1.193</ecNumber>
    </recommendedName>
</protein>
<evidence type="ECO:0000313" key="13">
    <source>
        <dbReference type="Proteomes" id="UP000253769"/>
    </source>
</evidence>
<evidence type="ECO:0000256" key="4">
    <source>
        <dbReference type="ARBA" id="ARBA00022552"/>
    </source>
</evidence>
<evidence type="ECO:0000256" key="5">
    <source>
        <dbReference type="ARBA" id="ARBA00022603"/>
    </source>
</evidence>
<dbReference type="Gene3D" id="3.40.1280.10">
    <property type="match status" value="1"/>
</dbReference>
<dbReference type="NCBIfam" id="TIGR00046">
    <property type="entry name" value="RsmE family RNA methyltransferase"/>
    <property type="match status" value="1"/>
</dbReference>
<evidence type="ECO:0000256" key="2">
    <source>
        <dbReference type="ARBA" id="ARBA00005528"/>
    </source>
</evidence>
<evidence type="ECO:0000256" key="10">
    <source>
        <dbReference type="PIRNR" id="PIRNR015601"/>
    </source>
</evidence>
<dbReference type="OrthoDB" id="9815641at2"/>
<dbReference type="InterPro" id="IPR046886">
    <property type="entry name" value="RsmE_MTase_dom"/>
</dbReference>
<dbReference type="InterPro" id="IPR006700">
    <property type="entry name" value="RsmE"/>
</dbReference>
<accession>A0A369WQC1</accession>
<dbReference type="PANTHER" id="PTHR30027:SF3">
    <property type="entry name" value="16S RRNA (URACIL(1498)-N(3))-METHYLTRANSFERASE"/>
    <property type="match status" value="1"/>
</dbReference>
<keyword evidence="7 10" id="KW-0949">S-adenosyl-L-methionine</keyword>
<dbReference type="InterPro" id="IPR029026">
    <property type="entry name" value="tRNA_m1G_MTases_N"/>
</dbReference>
<feature type="domain" description="Ribosomal RNA small subunit methyltransferase E methyltransferase" evidence="11">
    <location>
        <begin position="74"/>
        <end position="234"/>
    </location>
</feature>